<protein>
    <submittedName>
        <fullName evidence="1">Uncharacterized protein</fullName>
    </submittedName>
</protein>
<gene>
    <name evidence="1" type="ORF">ElyMa_006583400</name>
</gene>
<dbReference type="Proteomes" id="UP000762676">
    <property type="component" value="Unassembled WGS sequence"/>
</dbReference>
<dbReference type="AlphaFoldDB" id="A0AAV4IC81"/>
<reference evidence="1 2" key="1">
    <citation type="journal article" date="2021" name="Elife">
        <title>Chloroplast acquisition without the gene transfer in kleptoplastic sea slugs, Plakobranchus ocellatus.</title>
        <authorList>
            <person name="Maeda T."/>
            <person name="Takahashi S."/>
            <person name="Yoshida T."/>
            <person name="Shimamura S."/>
            <person name="Takaki Y."/>
            <person name="Nagai Y."/>
            <person name="Toyoda A."/>
            <person name="Suzuki Y."/>
            <person name="Arimoto A."/>
            <person name="Ishii H."/>
            <person name="Satoh N."/>
            <person name="Nishiyama T."/>
            <person name="Hasebe M."/>
            <person name="Maruyama T."/>
            <person name="Minagawa J."/>
            <person name="Obokata J."/>
            <person name="Shigenobu S."/>
        </authorList>
    </citation>
    <scope>NUCLEOTIDE SEQUENCE [LARGE SCALE GENOMIC DNA]</scope>
</reference>
<organism evidence="1 2">
    <name type="scientific">Elysia marginata</name>
    <dbReference type="NCBI Taxonomy" id="1093978"/>
    <lineage>
        <taxon>Eukaryota</taxon>
        <taxon>Metazoa</taxon>
        <taxon>Spiralia</taxon>
        <taxon>Lophotrochozoa</taxon>
        <taxon>Mollusca</taxon>
        <taxon>Gastropoda</taxon>
        <taxon>Heterobranchia</taxon>
        <taxon>Euthyneura</taxon>
        <taxon>Panpulmonata</taxon>
        <taxon>Sacoglossa</taxon>
        <taxon>Placobranchoidea</taxon>
        <taxon>Plakobranchidae</taxon>
        <taxon>Elysia</taxon>
    </lineage>
</organism>
<dbReference type="EMBL" id="BMAT01013237">
    <property type="protein sequence ID" value="GFS08039.1"/>
    <property type="molecule type" value="Genomic_DNA"/>
</dbReference>
<keyword evidence="2" id="KW-1185">Reference proteome</keyword>
<proteinExistence type="predicted"/>
<evidence type="ECO:0000313" key="2">
    <source>
        <dbReference type="Proteomes" id="UP000762676"/>
    </source>
</evidence>
<accession>A0AAV4IC81</accession>
<comment type="caution">
    <text evidence="1">The sequence shown here is derived from an EMBL/GenBank/DDBJ whole genome shotgun (WGS) entry which is preliminary data.</text>
</comment>
<evidence type="ECO:0000313" key="1">
    <source>
        <dbReference type="EMBL" id="GFS08039.1"/>
    </source>
</evidence>
<name>A0AAV4IC81_9GAST</name>
<sequence length="128" mass="14184">MEKEERQGNKTSQRLRAHGKWRRFYTSLCDAMELALNWFRGELTFGGLLGLSSLHRSHKCTGIVYLRQAPLAHCPGLCVRFGATTTDLGPQGHRLGTGPGVKRHWSTSGCTAATPRENLQSDGWSCVN</sequence>